<dbReference type="SUPFAM" id="SSF55811">
    <property type="entry name" value="Nudix"/>
    <property type="match status" value="1"/>
</dbReference>
<dbReference type="PANTHER" id="PTHR43046">
    <property type="entry name" value="GDP-MANNOSE MANNOSYL HYDROLASE"/>
    <property type="match status" value="1"/>
</dbReference>
<dbReference type="PROSITE" id="PS00893">
    <property type="entry name" value="NUDIX_BOX"/>
    <property type="match status" value="1"/>
</dbReference>
<dbReference type="CDD" id="cd04683">
    <property type="entry name" value="NUDIX_Hydrolase"/>
    <property type="match status" value="1"/>
</dbReference>
<keyword evidence="2" id="KW-0378">Hydrolase</keyword>
<evidence type="ECO:0000256" key="2">
    <source>
        <dbReference type="ARBA" id="ARBA00022801"/>
    </source>
</evidence>
<evidence type="ECO:0000259" key="3">
    <source>
        <dbReference type="PROSITE" id="PS51462"/>
    </source>
</evidence>
<dbReference type="RefSeq" id="WP_160802485.1">
    <property type="nucleotide sequence ID" value="NZ_WUUL01000011.1"/>
</dbReference>
<dbReference type="Proteomes" id="UP000430692">
    <property type="component" value="Unassembled WGS sequence"/>
</dbReference>
<dbReference type="AlphaFoldDB" id="A0A6I4VYW9"/>
<protein>
    <submittedName>
        <fullName evidence="4">NUDIX domain-containing protein</fullName>
    </submittedName>
</protein>
<proteinExistence type="predicted"/>
<evidence type="ECO:0000313" key="5">
    <source>
        <dbReference type="Proteomes" id="UP000430692"/>
    </source>
</evidence>
<dbReference type="PANTHER" id="PTHR43046:SF16">
    <property type="entry name" value="ADP-RIBOSE PYROPHOSPHATASE YJHB-RELATED"/>
    <property type="match status" value="1"/>
</dbReference>
<dbReference type="Pfam" id="PF00293">
    <property type="entry name" value="NUDIX"/>
    <property type="match status" value="1"/>
</dbReference>
<comment type="cofactor">
    <cofactor evidence="1">
        <name>Mg(2+)</name>
        <dbReference type="ChEBI" id="CHEBI:18420"/>
    </cofactor>
</comment>
<comment type="caution">
    <text evidence="4">The sequence shown here is derived from an EMBL/GenBank/DDBJ whole genome shotgun (WGS) entry which is preliminary data.</text>
</comment>
<dbReference type="EMBL" id="WUUL01000011">
    <property type="protein sequence ID" value="MXQ55140.1"/>
    <property type="molecule type" value="Genomic_DNA"/>
</dbReference>
<keyword evidence="5" id="KW-1185">Reference proteome</keyword>
<evidence type="ECO:0000256" key="1">
    <source>
        <dbReference type="ARBA" id="ARBA00001946"/>
    </source>
</evidence>
<feature type="domain" description="Nudix hydrolase" evidence="3">
    <location>
        <begin position="5"/>
        <end position="138"/>
    </location>
</feature>
<reference evidence="4 5" key="1">
    <citation type="submission" date="2019-12" db="EMBL/GenBank/DDBJ databases">
        <title>Whole-genome analyses of novel actinobacteria.</title>
        <authorList>
            <person name="Sahin N."/>
            <person name="Saygin H."/>
        </authorList>
    </citation>
    <scope>NUCLEOTIDE SEQUENCE [LARGE SCALE GENOMIC DNA]</scope>
    <source>
        <strain evidence="4 5">KC615</strain>
    </source>
</reference>
<name>A0A6I4VYW9_9BACL</name>
<dbReference type="GO" id="GO:0016787">
    <property type="term" value="F:hydrolase activity"/>
    <property type="evidence" value="ECO:0007669"/>
    <property type="project" value="UniProtKB-KW"/>
</dbReference>
<sequence>MSKERFHAPVTIHLFFIKNEEILLLRRYNTGYEDGNYSVVAGHLDGGETVKEAAIREVKEEAGVNVTEKNVEIVGVMHRKAGDERVDFFAVVKDWNGEIQNLEPHKCDDLRFFPLNNLPSNVIPYISRAIENYKENRWFDSFGWQEKK</sequence>
<gene>
    <name evidence="4" type="ORF">GSM42_15740</name>
</gene>
<dbReference type="PROSITE" id="PS51462">
    <property type="entry name" value="NUDIX"/>
    <property type="match status" value="1"/>
</dbReference>
<evidence type="ECO:0000313" key="4">
    <source>
        <dbReference type="EMBL" id="MXQ55140.1"/>
    </source>
</evidence>
<dbReference type="InterPro" id="IPR020084">
    <property type="entry name" value="NUDIX_hydrolase_CS"/>
</dbReference>
<dbReference type="InterPro" id="IPR000086">
    <property type="entry name" value="NUDIX_hydrolase_dom"/>
</dbReference>
<dbReference type="InterPro" id="IPR015797">
    <property type="entry name" value="NUDIX_hydrolase-like_dom_sf"/>
</dbReference>
<dbReference type="Gene3D" id="3.90.79.10">
    <property type="entry name" value="Nucleoside Triphosphate Pyrophosphohydrolase"/>
    <property type="match status" value="1"/>
</dbReference>
<accession>A0A6I4VYW9</accession>
<organism evidence="4 5">
    <name type="scientific">Shimazuella alba</name>
    <dbReference type="NCBI Taxonomy" id="2690964"/>
    <lineage>
        <taxon>Bacteria</taxon>
        <taxon>Bacillati</taxon>
        <taxon>Bacillota</taxon>
        <taxon>Bacilli</taxon>
        <taxon>Bacillales</taxon>
        <taxon>Thermoactinomycetaceae</taxon>
        <taxon>Shimazuella</taxon>
    </lineage>
</organism>